<reference evidence="2 3" key="1">
    <citation type="submission" date="2018-06" db="EMBL/GenBank/DDBJ databases">
        <title>Genomic Encyclopedia of Archaeal and Bacterial Type Strains, Phase II (KMG-II): from individual species to whole genera.</title>
        <authorList>
            <person name="Goeker M."/>
        </authorList>
    </citation>
    <scope>NUCLEOTIDE SEQUENCE [LARGE SCALE GENOMIC DNA]</scope>
    <source>
        <strain evidence="2 3">DSM 21851</strain>
    </source>
</reference>
<evidence type="ECO:0008006" key="4">
    <source>
        <dbReference type="Google" id="ProtNLM"/>
    </source>
</evidence>
<comment type="caution">
    <text evidence="2">The sequence shown here is derived from an EMBL/GenBank/DDBJ whole genome shotgun (WGS) entry which is preliminary data.</text>
</comment>
<accession>A0A327WQG9</accession>
<sequence length="438" mass="49061">MTQIRKLAHNVYTLNTGNVGAFVTFGNADIAYSPNANNTPNTGSRGDHVQWGDKDRQLANMHRLACESPNKWRLIKTRRDFVVGRGVYTHTEETAGVGSPTYFKPAIFPEFEQWRRLNDWDRAWIRICFQYGFSGNVFVKLVFGTDGKLGPVDAIDAFKIRPRKLARGETCTTAYLVNPNQFGSKAFKKEETEVVPAFDPQNPAKYPVAILHLKDDIPGQDNFGFPEWWSTEEWSKVANKIPKFHDAGLDNGYNIKYHISIPDDYFLVEGKDEQEQEALKAATLRKMGETLAGVENTDKALITFHKADVNGKEIPGVRITPLDNKMSDDAYTNLFNTANVAQASGHGVLPSLAGIDTGSKMGGSGKELEAAANYQQNFLTYVDRFILLTPLRIAQAVNGWPWEMMFDVRNIQLYNYDVTPKNSGSNPSTETDKDDANQ</sequence>
<gene>
    <name evidence="2" type="ORF">LX87_04094</name>
</gene>
<dbReference type="AlphaFoldDB" id="A0A327WQG9"/>
<dbReference type="EMBL" id="QLMC01000005">
    <property type="protein sequence ID" value="RAJ94209.1"/>
    <property type="molecule type" value="Genomic_DNA"/>
</dbReference>
<feature type="region of interest" description="Disordered" evidence="1">
    <location>
        <begin position="419"/>
        <end position="438"/>
    </location>
</feature>
<feature type="compositionally biased region" description="Polar residues" evidence="1">
    <location>
        <begin position="420"/>
        <end position="429"/>
    </location>
</feature>
<organism evidence="2 3">
    <name type="scientific">Larkinella arboricola</name>
    <dbReference type="NCBI Taxonomy" id="643671"/>
    <lineage>
        <taxon>Bacteria</taxon>
        <taxon>Pseudomonadati</taxon>
        <taxon>Bacteroidota</taxon>
        <taxon>Cytophagia</taxon>
        <taxon>Cytophagales</taxon>
        <taxon>Spirosomataceae</taxon>
        <taxon>Larkinella</taxon>
    </lineage>
</organism>
<name>A0A327WQG9_LARAB</name>
<evidence type="ECO:0000313" key="2">
    <source>
        <dbReference type="EMBL" id="RAJ94209.1"/>
    </source>
</evidence>
<proteinExistence type="predicted"/>
<keyword evidence="3" id="KW-1185">Reference proteome</keyword>
<dbReference type="Proteomes" id="UP000248790">
    <property type="component" value="Unassembled WGS sequence"/>
</dbReference>
<dbReference type="RefSeq" id="WP_111630118.1">
    <property type="nucleotide sequence ID" value="NZ_QLMC01000005.1"/>
</dbReference>
<protein>
    <recommendedName>
        <fullName evidence="4">Phage portal protein</fullName>
    </recommendedName>
</protein>
<dbReference type="OrthoDB" id="671786at2"/>
<evidence type="ECO:0000256" key="1">
    <source>
        <dbReference type="SAM" id="MobiDB-lite"/>
    </source>
</evidence>
<evidence type="ECO:0000313" key="3">
    <source>
        <dbReference type="Proteomes" id="UP000248790"/>
    </source>
</evidence>